<comment type="cofactor">
    <cofactor evidence="1">
        <name>a divalent metal cation</name>
        <dbReference type="ChEBI" id="CHEBI:60240"/>
    </cofactor>
</comment>
<dbReference type="RefSeq" id="XP_009221208.1">
    <property type="nucleotide sequence ID" value="XM_009222944.1"/>
</dbReference>
<reference evidence="13" key="1">
    <citation type="submission" date="2010-07" db="EMBL/GenBank/DDBJ databases">
        <title>The genome sequence of Gaeumannomyces graminis var. tritici strain R3-111a-1.</title>
        <authorList>
            <consortium name="The Broad Institute Genome Sequencing Platform"/>
            <person name="Ma L.-J."/>
            <person name="Dead R."/>
            <person name="Young S."/>
            <person name="Zeng Q."/>
            <person name="Koehrsen M."/>
            <person name="Alvarado L."/>
            <person name="Berlin A."/>
            <person name="Chapman S.B."/>
            <person name="Chen Z."/>
            <person name="Freedman E."/>
            <person name="Gellesch M."/>
            <person name="Goldberg J."/>
            <person name="Griggs A."/>
            <person name="Gujja S."/>
            <person name="Heilman E.R."/>
            <person name="Heiman D."/>
            <person name="Hepburn T."/>
            <person name="Howarth C."/>
            <person name="Jen D."/>
            <person name="Larson L."/>
            <person name="Mehta T."/>
            <person name="Neiman D."/>
            <person name="Pearson M."/>
            <person name="Roberts A."/>
            <person name="Saif S."/>
            <person name="Shea T."/>
            <person name="Shenoy N."/>
            <person name="Sisk P."/>
            <person name="Stolte C."/>
            <person name="Sykes S."/>
            <person name="Walk T."/>
            <person name="White J."/>
            <person name="Yandava C."/>
            <person name="Haas B."/>
            <person name="Nusbaum C."/>
            <person name="Birren B."/>
        </authorList>
    </citation>
    <scope>NUCLEOTIDE SEQUENCE [LARGE SCALE GENOMIC DNA]</scope>
    <source>
        <strain evidence="13">R3-111a-1</strain>
    </source>
</reference>
<evidence type="ECO:0000256" key="8">
    <source>
        <dbReference type="SAM" id="SignalP"/>
    </source>
</evidence>
<dbReference type="EMBL" id="GL385397">
    <property type="protein sequence ID" value="EJT75208.1"/>
    <property type="molecule type" value="Genomic_DNA"/>
</dbReference>
<protein>
    <submittedName>
        <fullName evidence="11 12">Uncharacterized protein</fullName>
    </submittedName>
</protein>
<proteinExistence type="inferred from homology"/>
<reference evidence="11" key="3">
    <citation type="submission" date="2010-09" db="EMBL/GenBank/DDBJ databases">
        <title>Annotation of Gaeumannomyces graminis var. tritici R3-111a-1.</title>
        <authorList>
            <consortium name="The Broad Institute Genome Sequencing Platform"/>
            <person name="Ma L.-J."/>
            <person name="Dead R."/>
            <person name="Young S.K."/>
            <person name="Zeng Q."/>
            <person name="Gargeya S."/>
            <person name="Fitzgerald M."/>
            <person name="Haas B."/>
            <person name="Abouelleil A."/>
            <person name="Alvarado L."/>
            <person name="Arachchi H.M."/>
            <person name="Berlin A."/>
            <person name="Brown A."/>
            <person name="Chapman S.B."/>
            <person name="Chen Z."/>
            <person name="Dunbar C."/>
            <person name="Freedman E."/>
            <person name="Gearin G."/>
            <person name="Gellesch M."/>
            <person name="Goldberg J."/>
            <person name="Griggs A."/>
            <person name="Gujja S."/>
            <person name="Heiman D."/>
            <person name="Howarth C."/>
            <person name="Larson L."/>
            <person name="Lui A."/>
            <person name="MacDonald P.J.P."/>
            <person name="Mehta T."/>
            <person name="Montmayeur A."/>
            <person name="Murphy C."/>
            <person name="Neiman D."/>
            <person name="Pearson M."/>
            <person name="Priest M."/>
            <person name="Roberts A."/>
            <person name="Saif S."/>
            <person name="Shea T."/>
            <person name="Shenoy N."/>
            <person name="Sisk P."/>
            <person name="Stolte C."/>
            <person name="Sykes S."/>
            <person name="Yandava C."/>
            <person name="Wortman J."/>
            <person name="Nusbaum C."/>
            <person name="Birren B."/>
        </authorList>
    </citation>
    <scope>NUCLEOTIDE SEQUENCE</scope>
    <source>
        <strain evidence="11">R3-111a-1</strain>
    </source>
</reference>
<keyword evidence="4" id="KW-0540">Nuclease</keyword>
<evidence type="ECO:0000256" key="3">
    <source>
        <dbReference type="ARBA" id="ARBA00006958"/>
    </source>
</evidence>
<dbReference type="GeneID" id="20345603"/>
<dbReference type="PANTHER" id="PTHR22930:SF228">
    <property type="entry name" value="PROTEIN ALP1-LIKE"/>
    <property type="match status" value="1"/>
</dbReference>
<evidence type="ECO:0000256" key="6">
    <source>
        <dbReference type="ARBA" id="ARBA00022801"/>
    </source>
</evidence>
<evidence type="ECO:0000256" key="7">
    <source>
        <dbReference type="ARBA" id="ARBA00023242"/>
    </source>
</evidence>
<evidence type="ECO:0000256" key="4">
    <source>
        <dbReference type="ARBA" id="ARBA00022722"/>
    </source>
</evidence>
<evidence type="ECO:0000313" key="13">
    <source>
        <dbReference type="Proteomes" id="UP000006039"/>
    </source>
</evidence>
<comment type="subcellular location">
    <subcellularLocation>
        <location evidence="2">Nucleus</location>
    </subcellularLocation>
</comment>
<evidence type="ECO:0000259" key="9">
    <source>
        <dbReference type="Pfam" id="PF13359"/>
    </source>
</evidence>
<reference evidence="12" key="5">
    <citation type="submission" date="2018-04" db="UniProtKB">
        <authorList>
            <consortium name="EnsemblFungi"/>
        </authorList>
    </citation>
    <scope>IDENTIFICATION</scope>
    <source>
        <strain evidence="12">R3-111a-1</strain>
    </source>
</reference>
<accession>J3NV33</accession>
<evidence type="ECO:0000313" key="12">
    <source>
        <dbReference type="EnsemblFungi" id="EJT75208"/>
    </source>
</evidence>
<dbReference type="InterPro" id="IPR045249">
    <property type="entry name" value="HARBI1-like"/>
</dbReference>
<dbReference type="eggNOG" id="KOG4585">
    <property type="taxonomic scope" value="Eukaryota"/>
</dbReference>
<sequence>MATSLAASRALYQRQVRHLFVLYLHVIAAYCMAGSPRGNGGVRTVHTTIFSGGTFLQYWLRPAAARAFPELFRVNQSTFRALYDLLITHTQLAGSKHVSSHEKVASFLYICGQDASLRAAAHLFGRSPDTTRRNFHEVLRAMMRLHVAFVTLPDVSDVVWPDCRRQEVQEAFAGCLGAVDGTLINAKVAAEEGVVWRSRKGPTAQNVMAAVDHRGRFVSVTAGIEGLVHDSQAFREALARGFVVPGGYYYVGDAGFGLGQGVITPYGATKYHLQEQGFARPETPEELFNLHHAKIRVRVERSFGELKNRWKIVRGPGPSYSIRTQISIVLAVTALQNFIWEREFRASPASNPGFKPITNAGGNALERSRVWREAVARAQQIGTTQASWIQYRTWIARRLWQDYQVYRAREDTQ</sequence>
<evidence type="ECO:0000313" key="11">
    <source>
        <dbReference type="EMBL" id="EJT75208.1"/>
    </source>
</evidence>
<dbReference type="Pfam" id="PF13359">
    <property type="entry name" value="DDE_Tnp_4"/>
    <property type="match status" value="1"/>
</dbReference>
<organism evidence="11">
    <name type="scientific">Gaeumannomyces tritici (strain R3-111a-1)</name>
    <name type="common">Wheat and barley take-all root rot fungus</name>
    <name type="synonym">Gaeumannomyces graminis var. tritici</name>
    <dbReference type="NCBI Taxonomy" id="644352"/>
    <lineage>
        <taxon>Eukaryota</taxon>
        <taxon>Fungi</taxon>
        <taxon>Dikarya</taxon>
        <taxon>Ascomycota</taxon>
        <taxon>Pezizomycotina</taxon>
        <taxon>Sordariomycetes</taxon>
        <taxon>Sordariomycetidae</taxon>
        <taxon>Magnaporthales</taxon>
        <taxon>Magnaporthaceae</taxon>
        <taxon>Gaeumannomyces</taxon>
    </lineage>
</organism>
<dbReference type="PANTHER" id="PTHR22930">
    <property type="match status" value="1"/>
</dbReference>
<gene>
    <name evidence="12" type="primary">20345603</name>
    <name evidence="11" type="ORF">GGTG_05145</name>
</gene>
<comment type="similarity">
    <text evidence="3">Belongs to the HARBI1 family.</text>
</comment>
<evidence type="ECO:0000256" key="2">
    <source>
        <dbReference type="ARBA" id="ARBA00004123"/>
    </source>
</evidence>
<dbReference type="GO" id="GO:0046872">
    <property type="term" value="F:metal ion binding"/>
    <property type="evidence" value="ECO:0007669"/>
    <property type="project" value="UniProtKB-KW"/>
</dbReference>
<evidence type="ECO:0000256" key="5">
    <source>
        <dbReference type="ARBA" id="ARBA00022723"/>
    </source>
</evidence>
<evidence type="ECO:0000259" key="10">
    <source>
        <dbReference type="Pfam" id="PF26138"/>
    </source>
</evidence>
<dbReference type="Proteomes" id="UP000006039">
    <property type="component" value="Unassembled WGS sequence"/>
</dbReference>
<dbReference type="EnsemblFungi" id="EJT75208">
    <property type="protein sequence ID" value="EJT75208"/>
    <property type="gene ID" value="GGTG_05145"/>
</dbReference>
<keyword evidence="7" id="KW-0539">Nucleus</keyword>
<feature type="domain" description="DUF8040" evidence="10">
    <location>
        <begin position="51"/>
        <end position="143"/>
    </location>
</feature>
<keyword evidence="13" id="KW-1185">Reference proteome</keyword>
<dbReference type="GO" id="GO:0016787">
    <property type="term" value="F:hydrolase activity"/>
    <property type="evidence" value="ECO:0007669"/>
    <property type="project" value="UniProtKB-KW"/>
</dbReference>
<name>J3NV33_GAET3</name>
<reference evidence="12" key="4">
    <citation type="journal article" date="2015" name="G3 (Bethesda)">
        <title>Genome sequences of three phytopathogenic species of the Magnaporthaceae family of fungi.</title>
        <authorList>
            <person name="Okagaki L.H."/>
            <person name="Nunes C.C."/>
            <person name="Sailsbery J."/>
            <person name="Clay B."/>
            <person name="Brown D."/>
            <person name="John T."/>
            <person name="Oh Y."/>
            <person name="Young N."/>
            <person name="Fitzgerald M."/>
            <person name="Haas B.J."/>
            <person name="Zeng Q."/>
            <person name="Young S."/>
            <person name="Adiconis X."/>
            <person name="Fan L."/>
            <person name="Levin J.Z."/>
            <person name="Mitchell T.K."/>
            <person name="Okubara P.A."/>
            <person name="Farman M.L."/>
            <person name="Kohn L.M."/>
            <person name="Birren B."/>
            <person name="Ma L.-J."/>
            <person name="Dean R.A."/>
        </authorList>
    </citation>
    <scope>NUCLEOTIDE SEQUENCE</scope>
    <source>
        <strain evidence="12">R3-111a-1</strain>
    </source>
</reference>
<dbReference type="VEuPathDB" id="FungiDB:GGTG_05145"/>
<reference evidence="11" key="2">
    <citation type="submission" date="2010-07" db="EMBL/GenBank/DDBJ databases">
        <authorList>
            <consortium name="The Broad Institute Genome Sequencing Platform"/>
            <consortium name="Broad Institute Genome Sequencing Center for Infectious Disease"/>
            <person name="Ma L.-J."/>
            <person name="Dead R."/>
            <person name="Young S."/>
            <person name="Zeng Q."/>
            <person name="Koehrsen M."/>
            <person name="Alvarado L."/>
            <person name="Berlin A."/>
            <person name="Chapman S.B."/>
            <person name="Chen Z."/>
            <person name="Freedman E."/>
            <person name="Gellesch M."/>
            <person name="Goldberg J."/>
            <person name="Griggs A."/>
            <person name="Gujja S."/>
            <person name="Heilman E.R."/>
            <person name="Heiman D."/>
            <person name="Hepburn T."/>
            <person name="Howarth C."/>
            <person name="Jen D."/>
            <person name="Larson L."/>
            <person name="Mehta T."/>
            <person name="Neiman D."/>
            <person name="Pearson M."/>
            <person name="Roberts A."/>
            <person name="Saif S."/>
            <person name="Shea T."/>
            <person name="Shenoy N."/>
            <person name="Sisk P."/>
            <person name="Stolte C."/>
            <person name="Sykes S."/>
            <person name="Walk T."/>
            <person name="White J."/>
            <person name="Yandava C."/>
            <person name="Haas B."/>
            <person name="Nusbaum C."/>
            <person name="Birren B."/>
        </authorList>
    </citation>
    <scope>NUCLEOTIDE SEQUENCE</scope>
    <source>
        <strain evidence="11">R3-111a-1</strain>
    </source>
</reference>
<dbReference type="Pfam" id="PF26138">
    <property type="entry name" value="DUF8040"/>
    <property type="match status" value="1"/>
</dbReference>
<dbReference type="InterPro" id="IPR058353">
    <property type="entry name" value="DUF8040"/>
</dbReference>
<evidence type="ECO:0000256" key="1">
    <source>
        <dbReference type="ARBA" id="ARBA00001968"/>
    </source>
</evidence>
<dbReference type="OrthoDB" id="4954565at2759"/>
<dbReference type="STRING" id="644352.J3NV33"/>
<feature type="chain" id="PRO_5015094516" evidence="8">
    <location>
        <begin position="34"/>
        <end position="413"/>
    </location>
</feature>
<dbReference type="AlphaFoldDB" id="J3NV33"/>
<keyword evidence="5" id="KW-0479">Metal-binding</keyword>
<dbReference type="GO" id="GO:0005634">
    <property type="term" value="C:nucleus"/>
    <property type="evidence" value="ECO:0007669"/>
    <property type="project" value="UniProtKB-SubCell"/>
</dbReference>
<feature type="domain" description="DDE Tnp4" evidence="9">
    <location>
        <begin position="179"/>
        <end position="337"/>
    </location>
</feature>
<dbReference type="InterPro" id="IPR027806">
    <property type="entry name" value="HARBI1_dom"/>
</dbReference>
<keyword evidence="6" id="KW-0378">Hydrolase</keyword>
<keyword evidence="8" id="KW-0732">Signal</keyword>
<dbReference type="HOGENOM" id="CLU_040082_0_2_1"/>
<feature type="signal peptide" evidence="8">
    <location>
        <begin position="1"/>
        <end position="33"/>
    </location>
</feature>
<dbReference type="GO" id="GO:0004518">
    <property type="term" value="F:nuclease activity"/>
    <property type="evidence" value="ECO:0007669"/>
    <property type="project" value="UniProtKB-KW"/>
</dbReference>